<accession>A0ABX6QID8</accession>
<name>A0ABX6QID8_9HYPH</name>
<reference evidence="1 2" key="1">
    <citation type="submission" date="2020-06" db="EMBL/GenBank/DDBJ databases">
        <title>Complete closed genome sequence of Bartonella alsatica CIP 105477.</title>
        <authorList>
            <person name="Thibau A."/>
            <person name="Schultze T.G."/>
            <person name="Kempf V.A.J."/>
        </authorList>
    </citation>
    <scope>NUCLEOTIDE SEQUENCE [LARGE SCALE GENOMIC DNA]</scope>
    <source>
        <strain evidence="1 2">CIP 105477</strain>
    </source>
</reference>
<gene>
    <name evidence="1" type="ORF">HWV54_05230</name>
</gene>
<dbReference type="EMBL" id="CP058235">
    <property type="protein sequence ID" value="QLC52600.1"/>
    <property type="molecule type" value="Genomic_DNA"/>
</dbReference>
<sequence>MKIPEKHVFVELEDLSFDLVCFQYAMAMLRDCRQIGGLDGYLEATLEANPEIAKCGALLLQSLKVILPEFVMYEKNNVGKRLWD</sequence>
<dbReference type="Proteomes" id="UP000509443">
    <property type="component" value="Chromosome"/>
</dbReference>
<evidence type="ECO:0000313" key="2">
    <source>
        <dbReference type="Proteomes" id="UP000509443"/>
    </source>
</evidence>
<organism evidence="1 2">
    <name type="scientific">Bartonella alsatica</name>
    <dbReference type="NCBI Taxonomy" id="52764"/>
    <lineage>
        <taxon>Bacteria</taxon>
        <taxon>Pseudomonadati</taxon>
        <taxon>Pseudomonadota</taxon>
        <taxon>Alphaproteobacteria</taxon>
        <taxon>Hyphomicrobiales</taxon>
        <taxon>Bartonellaceae</taxon>
        <taxon>Bartonella</taxon>
    </lineage>
</organism>
<proteinExistence type="predicted"/>
<protein>
    <submittedName>
        <fullName evidence="1">Tail protein X</fullName>
    </submittedName>
</protein>
<dbReference type="InterPro" id="IPR008861">
    <property type="entry name" value="GpX-like"/>
</dbReference>
<keyword evidence="2" id="KW-1185">Reference proteome</keyword>
<dbReference type="Pfam" id="PF05489">
    <property type="entry name" value="Phage_tail_X"/>
    <property type="match status" value="1"/>
</dbReference>
<evidence type="ECO:0000313" key="1">
    <source>
        <dbReference type="EMBL" id="QLC52600.1"/>
    </source>
</evidence>
<dbReference type="RefSeq" id="WP_005866037.1">
    <property type="nucleotide sequence ID" value="NZ_CACVBB010000002.1"/>
</dbReference>